<dbReference type="PANTHER" id="PTHR42718:SF46">
    <property type="entry name" value="BLR6921 PROTEIN"/>
    <property type="match status" value="1"/>
</dbReference>
<feature type="transmembrane region" description="Helical" evidence="11">
    <location>
        <begin position="232"/>
        <end position="250"/>
    </location>
</feature>
<evidence type="ECO:0000256" key="10">
    <source>
        <dbReference type="SAM" id="MobiDB-lite"/>
    </source>
</evidence>
<feature type="transmembrane region" description="Helical" evidence="11">
    <location>
        <begin position="112"/>
        <end position="134"/>
    </location>
</feature>
<dbReference type="Proteomes" id="UP001500212">
    <property type="component" value="Unassembled WGS sequence"/>
</dbReference>
<evidence type="ECO:0000256" key="7">
    <source>
        <dbReference type="ARBA" id="ARBA00022989"/>
    </source>
</evidence>
<evidence type="ECO:0000313" key="13">
    <source>
        <dbReference type="EMBL" id="GAA4602817.1"/>
    </source>
</evidence>
<feature type="compositionally biased region" description="Low complexity" evidence="10">
    <location>
        <begin position="479"/>
        <end position="488"/>
    </location>
</feature>
<feature type="transmembrane region" description="Helical" evidence="11">
    <location>
        <begin position="141"/>
        <end position="162"/>
    </location>
</feature>
<comment type="subcellular location">
    <subcellularLocation>
        <location evidence="2">Cell membrane</location>
        <topology evidence="2">Multi-pass membrane protein</topology>
    </subcellularLocation>
</comment>
<evidence type="ECO:0000256" key="3">
    <source>
        <dbReference type="ARBA" id="ARBA00012595"/>
    </source>
</evidence>
<keyword evidence="4" id="KW-0813">Transport</keyword>
<dbReference type="Pfam" id="PF13620">
    <property type="entry name" value="CarboxypepD_reg"/>
    <property type="match status" value="3"/>
</dbReference>
<feature type="transmembrane region" description="Helical" evidence="11">
    <location>
        <begin position="81"/>
        <end position="100"/>
    </location>
</feature>
<feature type="domain" description="Major facilitator superfamily (MFS) profile" evidence="12">
    <location>
        <begin position="15"/>
        <end position="477"/>
    </location>
</feature>
<dbReference type="InterPro" id="IPR036259">
    <property type="entry name" value="MFS_trans_sf"/>
</dbReference>
<dbReference type="EMBL" id="BAABHJ010000002">
    <property type="protein sequence ID" value="GAA4602817.1"/>
    <property type="molecule type" value="Genomic_DNA"/>
</dbReference>
<evidence type="ECO:0000259" key="12">
    <source>
        <dbReference type="PROSITE" id="PS50850"/>
    </source>
</evidence>
<dbReference type="PRINTS" id="PR01036">
    <property type="entry name" value="TCRTETB"/>
</dbReference>
<keyword evidence="5" id="KW-1003">Cell membrane</keyword>
<dbReference type="SUPFAM" id="SSF103473">
    <property type="entry name" value="MFS general substrate transporter"/>
    <property type="match status" value="1"/>
</dbReference>
<dbReference type="PANTHER" id="PTHR42718">
    <property type="entry name" value="MAJOR FACILITATOR SUPERFAMILY MULTIDRUG TRANSPORTER MFSC"/>
    <property type="match status" value="1"/>
</dbReference>
<organism evidence="13 14">
    <name type="scientific">Actinoallomurus liliacearum</name>
    <dbReference type="NCBI Taxonomy" id="1080073"/>
    <lineage>
        <taxon>Bacteria</taxon>
        <taxon>Bacillati</taxon>
        <taxon>Actinomycetota</taxon>
        <taxon>Actinomycetes</taxon>
        <taxon>Streptosporangiales</taxon>
        <taxon>Thermomonosporaceae</taxon>
        <taxon>Actinoallomurus</taxon>
    </lineage>
</organism>
<dbReference type="InterPro" id="IPR011701">
    <property type="entry name" value="MFS"/>
</dbReference>
<comment type="caution">
    <text evidence="13">The sequence shown here is derived from an EMBL/GenBank/DDBJ whole genome shotgun (WGS) entry which is preliminary data.</text>
</comment>
<accession>A0ABP8TEA5</accession>
<dbReference type="SUPFAM" id="SSF49478">
    <property type="entry name" value="Cna protein B-type domain"/>
    <property type="match status" value="1"/>
</dbReference>
<dbReference type="Gene3D" id="2.60.40.1120">
    <property type="entry name" value="Carboxypeptidase-like, regulatory domain"/>
    <property type="match status" value="1"/>
</dbReference>
<evidence type="ECO:0000256" key="6">
    <source>
        <dbReference type="ARBA" id="ARBA00022692"/>
    </source>
</evidence>
<feature type="transmembrane region" description="Helical" evidence="11">
    <location>
        <begin position="335"/>
        <end position="356"/>
    </location>
</feature>
<comment type="catalytic activity">
    <reaction evidence="1">
        <text>Endohydrolysis of (1-&gt;4)-alpha-D-glucosidic linkages in polysaccharides containing three or more (1-&gt;4)-alpha-linked D-glucose units.</text>
        <dbReference type="EC" id="3.2.1.1"/>
    </reaction>
</comment>
<dbReference type="InterPro" id="IPR004638">
    <property type="entry name" value="EmrB-like"/>
</dbReference>
<evidence type="ECO:0000256" key="1">
    <source>
        <dbReference type="ARBA" id="ARBA00000548"/>
    </source>
</evidence>
<feature type="compositionally biased region" description="Basic and acidic residues" evidence="10">
    <location>
        <begin position="490"/>
        <end position="503"/>
    </location>
</feature>
<dbReference type="InterPro" id="IPR013784">
    <property type="entry name" value="Carb-bd-like_fold"/>
</dbReference>
<dbReference type="SUPFAM" id="SSF49452">
    <property type="entry name" value="Starch-binding domain-like"/>
    <property type="match status" value="1"/>
</dbReference>
<dbReference type="PROSITE" id="PS50850">
    <property type="entry name" value="MFS"/>
    <property type="match status" value="1"/>
</dbReference>
<evidence type="ECO:0000256" key="5">
    <source>
        <dbReference type="ARBA" id="ARBA00022475"/>
    </source>
</evidence>
<feature type="transmembrane region" description="Helical" evidence="11">
    <location>
        <begin position="168"/>
        <end position="189"/>
    </location>
</feature>
<evidence type="ECO:0000256" key="8">
    <source>
        <dbReference type="ARBA" id="ARBA00023136"/>
    </source>
</evidence>
<evidence type="ECO:0000256" key="9">
    <source>
        <dbReference type="ARBA" id="ARBA00030238"/>
    </source>
</evidence>
<reference evidence="14" key="1">
    <citation type="journal article" date="2019" name="Int. J. Syst. Evol. Microbiol.">
        <title>The Global Catalogue of Microorganisms (GCM) 10K type strain sequencing project: providing services to taxonomists for standard genome sequencing and annotation.</title>
        <authorList>
            <consortium name="The Broad Institute Genomics Platform"/>
            <consortium name="The Broad Institute Genome Sequencing Center for Infectious Disease"/>
            <person name="Wu L."/>
            <person name="Ma J."/>
        </authorList>
    </citation>
    <scope>NUCLEOTIDE SEQUENCE [LARGE SCALE GENOMIC DNA]</scope>
    <source>
        <strain evidence="14">JCM 17938</strain>
    </source>
</reference>
<dbReference type="Gene3D" id="1.20.1250.20">
    <property type="entry name" value="MFS general substrate transporter like domains"/>
    <property type="match status" value="1"/>
</dbReference>
<feature type="transmembrane region" description="Helical" evidence="11">
    <location>
        <begin position="271"/>
        <end position="294"/>
    </location>
</feature>
<feature type="transmembrane region" description="Helical" evidence="11">
    <location>
        <begin position="453"/>
        <end position="472"/>
    </location>
</feature>
<dbReference type="NCBIfam" id="TIGR00711">
    <property type="entry name" value="efflux_EmrB"/>
    <property type="match status" value="1"/>
</dbReference>
<dbReference type="SUPFAM" id="SSF49464">
    <property type="entry name" value="Carboxypeptidase regulatory domain-like"/>
    <property type="match status" value="1"/>
</dbReference>
<dbReference type="RefSeq" id="WP_345348628.1">
    <property type="nucleotide sequence ID" value="NZ_BAABHJ010000002.1"/>
</dbReference>
<name>A0ABP8TEA5_9ACTN</name>
<feature type="transmembrane region" description="Helical" evidence="11">
    <location>
        <begin position="12"/>
        <end position="33"/>
    </location>
</feature>
<keyword evidence="7 11" id="KW-1133">Transmembrane helix</keyword>
<dbReference type="InterPro" id="IPR020846">
    <property type="entry name" value="MFS_dom"/>
</dbReference>
<dbReference type="EC" id="3.2.1.1" evidence="3"/>
<feature type="transmembrane region" description="Helical" evidence="11">
    <location>
        <begin position="201"/>
        <end position="220"/>
    </location>
</feature>
<dbReference type="Pfam" id="PF07690">
    <property type="entry name" value="MFS_1"/>
    <property type="match status" value="1"/>
</dbReference>
<feature type="transmembrane region" description="Helical" evidence="11">
    <location>
        <begin position="53"/>
        <end position="69"/>
    </location>
</feature>
<dbReference type="Gene3D" id="1.20.1720.10">
    <property type="entry name" value="Multidrug resistance protein D"/>
    <property type="match status" value="1"/>
</dbReference>
<feature type="region of interest" description="Disordered" evidence="10">
    <location>
        <begin position="479"/>
        <end position="522"/>
    </location>
</feature>
<dbReference type="CDD" id="cd17321">
    <property type="entry name" value="MFS_MMR_MDR_like"/>
    <property type="match status" value="1"/>
</dbReference>
<feature type="transmembrane region" description="Helical" evidence="11">
    <location>
        <begin position="411"/>
        <end position="433"/>
    </location>
</feature>
<keyword evidence="14" id="KW-1185">Reference proteome</keyword>
<proteinExistence type="predicted"/>
<keyword evidence="6 11" id="KW-0812">Transmembrane</keyword>
<feature type="transmembrane region" description="Helical" evidence="11">
    <location>
        <begin position="306"/>
        <end position="323"/>
    </location>
</feature>
<evidence type="ECO:0000256" key="2">
    <source>
        <dbReference type="ARBA" id="ARBA00004651"/>
    </source>
</evidence>
<feature type="transmembrane region" description="Helical" evidence="11">
    <location>
        <begin position="368"/>
        <end position="390"/>
    </location>
</feature>
<dbReference type="Gene3D" id="2.60.40.10">
    <property type="entry name" value="Immunoglobulins"/>
    <property type="match status" value="1"/>
</dbReference>
<dbReference type="InterPro" id="IPR008969">
    <property type="entry name" value="CarboxyPept-like_regulatory"/>
</dbReference>
<keyword evidence="8 11" id="KW-0472">Membrane</keyword>
<gene>
    <name evidence="13" type="ORF">GCM10023195_08950</name>
</gene>
<evidence type="ECO:0000256" key="11">
    <source>
        <dbReference type="SAM" id="Phobius"/>
    </source>
</evidence>
<dbReference type="InterPro" id="IPR013783">
    <property type="entry name" value="Ig-like_fold"/>
</dbReference>
<evidence type="ECO:0000313" key="14">
    <source>
        <dbReference type="Proteomes" id="UP001500212"/>
    </source>
</evidence>
<evidence type="ECO:0000256" key="4">
    <source>
        <dbReference type="ARBA" id="ARBA00022448"/>
    </source>
</evidence>
<protein>
    <recommendedName>
        <fullName evidence="3">alpha-amylase</fullName>
        <ecNumber evidence="3">3.2.1.1</ecNumber>
    </recommendedName>
    <alternativeName>
        <fullName evidence="9">1,4-alpha-D-glucan glucanohydrolase</fullName>
    </alternativeName>
</protein>
<sequence>MSTTASVLVPRRWIALIFIALAQLMVVLDATVVNIALPSAQRALDISDANRQWIITAYTLAFGGLLLFGGRVGDLIGRRRAFLIGLIGFAGASAVGGAAVDEAMLLGARALQGAFGALLAPSALSLLAVTFTVAKERAKAFGIYGAIAGGGAAIGLILGGLLTEYLNWRWALYVNVPIAVIGLVGALAFVRDPAPHDGARLDIPGVVLVTGGLVALVYGFTRAESAGWGDHGVIGLLAGAGVLLVAFVVVEALTRVPLLPLRVVLDRNRGGAYLAVGLSVIGMFGLFLFMTYYLQTVRHYSPVRTGLAFLPLTAGMITGSTQISARLMNRVPARLLMVPGLIIAECGIALLLRLRADSAYVDMVLPSQLLLGLGLGTTMMPAMNLATLGVNVRDAGIASAMVNTSQQVGGSLGTALLNTIGTTAATSYIAAHAAGRPSPALAAAGLVHGFQVALWWVMGAVGLAAIIVAALVNGRGASRAPAPVRSAADLPREERSAEAEPPRELAAVGTYAEAPRDDGTRGESRLVYARTASAGAYDGPDGARVGGRVQGAEGGPVSGAALTLIDLGGRQVDRAVTGPDGTYALRAPGGGPYMLITAADGHQPRAATVVLGDGPLSHDVSLSGTASLTGVVRAAATGRPVAAAVVVVTDAHGEVIGSAQTGDDGAFVFDDLVAGTCVVAVSAGGHRPAALPVEVGAGGTTRCEVELPAGVRVRGTVRAGSDDLLLADARVTLVDAAGNVVATATTGADGAYAFEDLDPGSYTVIATGYPPAAMAVVAGENGSEAFGLTLRHPTEEEA</sequence>